<gene>
    <name evidence="1" type="ORF">ABT39_MTgene3642</name>
</gene>
<name>A0A101M1B6_PICGL</name>
<geneLocation type="mitochondrion" evidence="1"/>
<comment type="caution">
    <text evidence="1">The sequence shown here is derived from an EMBL/GenBank/DDBJ whole genome shotgun (WGS) entry which is preliminary data.</text>
</comment>
<dbReference type="AlphaFoldDB" id="A0A101M1B6"/>
<accession>A0A101M1B6</accession>
<dbReference type="EMBL" id="LKAM01000003">
    <property type="protein sequence ID" value="KUM49093.1"/>
    <property type="molecule type" value="Genomic_DNA"/>
</dbReference>
<sequence length="50" mass="5252">MGFSSIPAYSTVGFDIDDARVSVRIPSGFVFLALPGADAVDENDLNGSLF</sequence>
<organism evidence="1">
    <name type="scientific">Picea glauca</name>
    <name type="common">White spruce</name>
    <name type="synonym">Pinus glauca</name>
    <dbReference type="NCBI Taxonomy" id="3330"/>
    <lineage>
        <taxon>Eukaryota</taxon>
        <taxon>Viridiplantae</taxon>
        <taxon>Streptophyta</taxon>
        <taxon>Embryophyta</taxon>
        <taxon>Tracheophyta</taxon>
        <taxon>Spermatophyta</taxon>
        <taxon>Pinopsida</taxon>
        <taxon>Pinidae</taxon>
        <taxon>Conifers I</taxon>
        <taxon>Pinales</taxon>
        <taxon>Pinaceae</taxon>
        <taxon>Picea</taxon>
    </lineage>
</organism>
<protein>
    <submittedName>
        <fullName evidence="1">Uncharacterized protein</fullName>
    </submittedName>
</protein>
<keyword evidence="1" id="KW-0496">Mitochondrion</keyword>
<proteinExistence type="predicted"/>
<reference evidence="1" key="1">
    <citation type="journal article" date="2015" name="Genome Biol. Evol.">
        <title>Organellar Genomes of White Spruce (Picea glauca): Assembly and Annotation.</title>
        <authorList>
            <person name="Jackman S.D."/>
            <person name="Warren R.L."/>
            <person name="Gibb E.A."/>
            <person name="Vandervalk B.P."/>
            <person name="Mohamadi H."/>
            <person name="Chu J."/>
            <person name="Raymond A."/>
            <person name="Pleasance S."/>
            <person name="Coope R."/>
            <person name="Wildung M.R."/>
            <person name="Ritland C.E."/>
            <person name="Bousquet J."/>
            <person name="Jones S.J."/>
            <person name="Bohlmann J."/>
            <person name="Birol I."/>
        </authorList>
    </citation>
    <scope>NUCLEOTIDE SEQUENCE [LARGE SCALE GENOMIC DNA]</scope>
    <source>
        <tissue evidence="1">Flushing bud</tissue>
    </source>
</reference>
<evidence type="ECO:0000313" key="1">
    <source>
        <dbReference type="EMBL" id="KUM49093.1"/>
    </source>
</evidence>